<feature type="region of interest" description="Disordered" evidence="1">
    <location>
        <begin position="1"/>
        <end position="23"/>
    </location>
</feature>
<dbReference type="PANTHER" id="PTHR40389">
    <property type="entry name" value="ENDOGENOUS RETROVIRUS GROUP K MEMBER 24 GAG POLYPROTEIN-RELATED"/>
    <property type="match status" value="1"/>
</dbReference>
<comment type="caution">
    <text evidence="3">The sequence shown here is derived from an EMBL/GenBank/DDBJ whole genome shotgun (WGS) entry which is preliminary data.</text>
</comment>
<dbReference type="Gene3D" id="1.10.375.10">
    <property type="entry name" value="Human Immunodeficiency Virus Type 1 Capsid Protein"/>
    <property type="match status" value="1"/>
</dbReference>
<reference evidence="3" key="1">
    <citation type="submission" date="2019-04" db="EMBL/GenBank/DDBJ databases">
        <title>Genome assembly of Zosterops borbonicus 15179.</title>
        <authorList>
            <person name="Leroy T."/>
            <person name="Anselmetti Y."/>
            <person name="Tilak M.-K."/>
            <person name="Nabholz B."/>
        </authorList>
    </citation>
    <scope>NUCLEOTIDE SEQUENCE</scope>
    <source>
        <strain evidence="3">HGM_15179</strain>
        <tissue evidence="3">Muscle</tissue>
    </source>
</reference>
<dbReference type="OrthoDB" id="9398000at2759"/>
<gene>
    <name evidence="3" type="ORF">HGM15179_021450</name>
</gene>
<evidence type="ECO:0000313" key="3">
    <source>
        <dbReference type="EMBL" id="TRZ05657.1"/>
    </source>
</evidence>
<accession>A0A8K1D5V8</accession>
<dbReference type="Proteomes" id="UP000796761">
    <property type="component" value="Unassembled WGS sequence"/>
</dbReference>
<dbReference type="InterPro" id="IPR050195">
    <property type="entry name" value="Primate_lentivir_Gag_pol-like"/>
</dbReference>
<dbReference type="PANTHER" id="PTHR40389:SF3">
    <property type="entry name" value="IGE-BINDING PROTEIN"/>
    <property type="match status" value="1"/>
</dbReference>
<protein>
    <recommendedName>
        <fullName evidence="2">Retroviral nucleocapsid Gag protein p24 C-terminal domain-containing protein</fullName>
    </recommendedName>
</protein>
<feature type="domain" description="Retroviral nucleocapsid Gag protein p24 C-terminal" evidence="2">
    <location>
        <begin position="200"/>
        <end position="274"/>
    </location>
</feature>
<keyword evidence="4" id="KW-1185">Reference proteome</keyword>
<dbReference type="Gene3D" id="1.10.1200.30">
    <property type="match status" value="1"/>
</dbReference>
<dbReference type="InterPro" id="IPR008919">
    <property type="entry name" value="Retrov_capsid_N"/>
</dbReference>
<proteinExistence type="predicted"/>
<name>A0A8K1D5V8_9PASS</name>
<organism evidence="3 4">
    <name type="scientific">Zosterops borbonicus</name>
    <dbReference type="NCBI Taxonomy" id="364589"/>
    <lineage>
        <taxon>Eukaryota</taxon>
        <taxon>Metazoa</taxon>
        <taxon>Chordata</taxon>
        <taxon>Craniata</taxon>
        <taxon>Vertebrata</taxon>
        <taxon>Euteleostomi</taxon>
        <taxon>Archelosauria</taxon>
        <taxon>Archosauria</taxon>
        <taxon>Dinosauria</taxon>
        <taxon>Saurischia</taxon>
        <taxon>Theropoda</taxon>
        <taxon>Coelurosauria</taxon>
        <taxon>Aves</taxon>
        <taxon>Neognathae</taxon>
        <taxon>Neoaves</taxon>
        <taxon>Telluraves</taxon>
        <taxon>Australaves</taxon>
        <taxon>Passeriformes</taxon>
        <taxon>Sylvioidea</taxon>
        <taxon>Zosteropidae</taxon>
        <taxon>Zosterops</taxon>
    </lineage>
</organism>
<sequence length="322" mass="36340">MLITYADTDSSTDGESFDPSPEKDLDLLPSNMHNNLLQIKKKAFKDRDFDTAAEIFVAPVRLGPREGNPQWEPLGHSEIKELRRTMAEYGMGSPYFSNLLRATFTTHLMTPHDVKSMANLLLTPTQYAIFMAQWKIRLENLIVTYAGYTIQALVALTIDHLMGEGVHTDPNGQAALLREALEGIMEAACFAFLKVPDAKTSQQSFINIKHSPQEPYMWFVDRLKQTLERQIDNDQAREVVLLRLAIENANNDCKCLLKTLPPEPEPTLLQMIEACNCLGTLQHTTAITYQAMGQDIARCFCHFENNTPKAVGLFWLRGARAH</sequence>
<dbReference type="Pfam" id="PF00607">
    <property type="entry name" value="Gag_p24"/>
    <property type="match status" value="1"/>
</dbReference>
<dbReference type="InterPro" id="IPR008916">
    <property type="entry name" value="Retrov_capsid_C"/>
</dbReference>
<dbReference type="SUPFAM" id="SSF47353">
    <property type="entry name" value="Retrovirus capsid dimerization domain-like"/>
    <property type="match status" value="1"/>
</dbReference>
<dbReference type="InterPro" id="IPR045345">
    <property type="entry name" value="Gag_p24_C"/>
</dbReference>
<dbReference type="GO" id="GO:0016032">
    <property type="term" value="P:viral process"/>
    <property type="evidence" value="ECO:0007669"/>
    <property type="project" value="InterPro"/>
</dbReference>
<dbReference type="Pfam" id="PF19317">
    <property type="entry name" value="Gag_p24_C"/>
    <property type="match status" value="1"/>
</dbReference>
<dbReference type="AlphaFoldDB" id="A0A8K1D5V8"/>
<dbReference type="SUPFAM" id="SSF47943">
    <property type="entry name" value="Retrovirus capsid protein, N-terminal core domain"/>
    <property type="match status" value="1"/>
</dbReference>
<dbReference type="EMBL" id="SWJQ01003701">
    <property type="protein sequence ID" value="TRZ05657.1"/>
    <property type="molecule type" value="Genomic_DNA"/>
</dbReference>
<evidence type="ECO:0000259" key="2">
    <source>
        <dbReference type="Pfam" id="PF19317"/>
    </source>
</evidence>
<evidence type="ECO:0000256" key="1">
    <source>
        <dbReference type="SAM" id="MobiDB-lite"/>
    </source>
</evidence>
<evidence type="ECO:0000313" key="4">
    <source>
        <dbReference type="Proteomes" id="UP000796761"/>
    </source>
</evidence>